<name>A0A0S2TF96_9GAMM</name>
<proteinExistence type="predicted"/>
<dbReference type="KEGG" id="tee:Tel_12150"/>
<organism evidence="2 3">
    <name type="scientific">Candidatus Tenderia electrophaga</name>
    <dbReference type="NCBI Taxonomy" id="1748243"/>
    <lineage>
        <taxon>Bacteria</taxon>
        <taxon>Pseudomonadati</taxon>
        <taxon>Pseudomonadota</taxon>
        <taxon>Gammaproteobacteria</taxon>
        <taxon>Candidatus Tenderiales</taxon>
        <taxon>Candidatus Tenderiaceae</taxon>
        <taxon>Candidatus Tenderia</taxon>
    </lineage>
</organism>
<dbReference type="InterPro" id="IPR025351">
    <property type="entry name" value="Pvc16_N"/>
</dbReference>
<accession>A0A0S2TF96</accession>
<gene>
    <name evidence="2" type="ORF">Tel_12150</name>
</gene>
<dbReference type="STRING" id="1748243.Tel_12150"/>
<evidence type="ECO:0000313" key="3">
    <source>
        <dbReference type="Proteomes" id="UP000055136"/>
    </source>
</evidence>
<keyword evidence="3" id="KW-1185">Reference proteome</keyword>
<dbReference type="Proteomes" id="UP000055136">
    <property type="component" value="Chromosome"/>
</dbReference>
<dbReference type="Pfam" id="PF14065">
    <property type="entry name" value="Pvc16_N"/>
    <property type="match status" value="1"/>
</dbReference>
<evidence type="ECO:0000259" key="1">
    <source>
        <dbReference type="Pfam" id="PF14065"/>
    </source>
</evidence>
<dbReference type="EMBL" id="CP013099">
    <property type="protein sequence ID" value="ALP53825.1"/>
    <property type="molecule type" value="Genomic_DNA"/>
</dbReference>
<reference evidence="2" key="1">
    <citation type="submission" date="2015-10" db="EMBL/GenBank/DDBJ databases">
        <title>Description of Candidatus Tenderia electrophaga gen. nov, sp. nov., an Uncultivated Electroautotroph from a Biocathode Enrichment.</title>
        <authorList>
            <person name="Eddie B.J."/>
            <person name="Malanoski A.P."/>
            <person name="Wang Z."/>
            <person name="Hall R.J."/>
            <person name="Oh S.D."/>
            <person name="Heiner C."/>
            <person name="Lin B."/>
            <person name="Strycharz-Glaven S.M."/>
        </authorList>
    </citation>
    <scope>NUCLEOTIDE SEQUENCE [LARGE SCALE GENOMIC DNA]</scope>
    <source>
        <strain evidence="2">NRL1</strain>
    </source>
</reference>
<protein>
    <recommendedName>
        <fullName evidence="1">Pvc16 N-terminal domain-containing protein</fullName>
    </recommendedName>
</protein>
<dbReference type="AlphaFoldDB" id="A0A0S2TF96"/>
<evidence type="ECO:0000313" key="2">
    <source>
        <dbReference type="EMBL" id="ALP53825.1"/>
    </source>
</evidence>
<feature type="domain" description="Pvc16 N-terminal" evidence="1">
    <location>
        <begin position="10"/>
        <end position="191"/>
    </location>
</feature>
<sequence>MANIKSIHSVCNSIVQYLQNAYEAYPLPEGAPNTTMQDEYPCNFRVIASGELEPDADFGTSLTLYLYRVTINEHMRSQTRARGALDDAVPLSVDLHFLISVWADSAAAEHTICAWVMSQLHQHPIMDVSSLTEEGGWRQDDVVQIIPAELSNEDLMRIWDALAPNYRLSLSYIARVIRIDPDDAETGLPVVATRYQYEEKRDDDAD</sequence>